<organism evidence="1 2">
    <name type="scientific">Petrolisthes cinctipes</name>
    <name type="common">Flat porcelain crab</name>
    <dbReference type="NCBI Taxonomy" id="88211"/>
    <lineage>
        <taxon>Eukaryota</taxon>
        <taxon>Metazoa</taxon>
        <taxon>Ecdysozoa</taxon>
        <taxon>Arthropoda</taxon>
        <taxon>Crustacea</taxon>
        <taxon>Multicrustacea</taxon>
        <taxon>Malacostraca</taxon>
        <taxon>Eumalacostraca</taxon>
        <taxon>Eucarida</taxon>
        <taxon>Decapoda</taxon>
        <taxon>Pleocyemata</taxon>
        <taxon>Anomura</taxon>
        <taxon>Galatheoidea</taxon>
        <taxon>Porcellanidae</taxon>
        <taxon>Petrolisthes</taxon>
    </lineage>
</organism>
<dbReference type="AlphaFoldDB" id="A0AAE1F4M2"/>
<dbReference type="EMBL" id="JAWQEG010003324">
    <property type="protein sequence ID" value="KAK3866839.1"/>
    <property type="molecule type" value="Genomic_DNA"/>
</dbReference>
<accession>A0AAE1F4M2</accession>
<protein>
    <submittedName>
        <fullName evidence="1">Uncharacterized protein</fullName>
    </submittedName>
</protein>
<name>A0AAE1F4M2_PETCI</name>
<dbReference type="Proteomes" id="UP001286313">
    <property type="component" value="Unassembled WGS sequence"/>
</dbReference>
<keyword evidence="2" id="KW-1185">Reference proteome</keyword>
<comment type="caution">
    <text evidence="1">The sequence shown here is derived from an EMBL/GenBank/DDBJ whole genome shotgun (WGS) entry which is preliminary data.</text>
</comment>
<evidence type="ECO:0000313" key="1">
    <source>
        <dbReference type="EMBL" id="KAK3866839.1"/>
    </source>
</evidence>
<proteinExistence type="predicted"/>
<reference evidence="1" key="1">
    <citation type="submission" date="2023-10" db="EMBL/GenBank/DDBJ databases">
        <title>Genome assemblies of two species of porcelain crab, Petrolisthes cinctipes and Petrolisthes manimaculis (Anomura: Porcellanidae).</title>
        <authorList>
            <person name="Angst P."/>
        </authorList>
    </citation>
    <scope>NUCLEOTIDE SEQUENCE</scope>
    <source>
        <strain evidence="1">PB745_01</strain>
        <tissue evidence="1">Gill</tissue>
    </source>
</reference>
<evidence type="ECO:0000313" key="2">
    <source>
        <dbReference type="Proteomes" id="UP001286313"/>
    </source>
</evidence>
<gene>
    <name evidence="1" type="ORF">Pcinc_027644</name>
</gene>
<sequence>MELVWGKGDCRGKRGEGGAPFITRCKRTGIKGSVNIDPGFRSCYMAKFYFKHFHLNVSPPVCPLNSTLLPPPSFGELSPRSTLRGILLPNGKAKFLPSTVEMHVGCGLVGTNIDPVRDQQSTPVGSTQPRVPSCASCF</sequence>